<keyword evidence="7 8" id="KW-0472">Membrane</keyword>
<evidence type="ECO:0000256" key="5">
    <source>
        <dbReference type="ARBA" id="ARBA00022692"/>
    </source>
</evidence>
<accession>A0A8S3Y9M5</accession>
<dbReference type="Pfam" id="PF00083">
    <property type="entry name" value="Sugar_tr"/>
    <property type="match status" value="1"/>
</dbReference>
<feature type="transmembrane region" description="Helical" evidence="8">
    <location>
        <begin position="282"/>
        <end position="305"/>
    </location>
</feature>
<evidence type="ECO:0000256" key="3">
    <source>
        <dbReference type="ARBA" id="ARBA00022475"/>
    </source>
</evidence>
<dbReference type="InterPro" id="IPR050549">
    <property type="entry name" value="MFS_Trehalose_Transporter"/>
</dbReference>
<dbReference type="PROSITE" id="PS00216">
    <property type="entry name" value="SUGAR_TRANSPORT_1"/>
    <property type="match status" value="1"/>
</dbReference>
<evidence type="ECO:0000313" key="10">
    <source>
        <dbReference type="EMBL" id="CAG5054939.1"/>
    </source>
</evidence>
<evidence type="ECO:0000256" key="6">
    <source>
        <dbReference type="ARBA" id="ARBA00022989"/>
    </source>
</evidence>
<feature type="transmembrane region" description="Helical" evidence="8">
    <location>
        <begin position="12"/>
        <end position="34"/>
    </location>
</feature>
<protein>
    <submittedName>
        <fullName evidence="10">(apollo) hypothetical protein</fullName>
    </submittedName>
</protein>
<dbReference type="InterPro" id="IPR005829">
    <property type="entry name" value="Sugar_transporter_CS"/>
</dbReference>
<dbReference type="PANTHER" id="PTHR48021">
    <property type="match status" value="1"/>
</dbReference>
<dbReference type="PROSITE" id="PS50850">
    <property type="entry name" value="MFS"/>
    <property type="match status" value="1"/>
</dbReference>
<feature type="transmembrane region" description="Helical" evidence="8">
    <location>
        <begin position="411"/>
        <end position="431"/>
    </location>
</feature>
<comment type="caution">
    <text evidence="10">The sequence shown here is derived from an EMBL/GenBank/DDBJ whole genome shotgun (WGS) entry which is preliminary data.</text>
</comment>
<comment type="subcellular location">
    <subcellularLocation>
        <location evidence="1">Cell membrane</location>
        <topology evidence="1">Multi-pass membrane protein</topology>
    </subcellularLocation>
</comment>
<feature type="transmembrane region" description="Helical" evidence="8">
    <location>
        <begin position="169"/>
        <end position="190"/>
    </location>
</feature>
<feature type="transmembrane region" description="Helical" evidence="8">
    <location>
        <begin position="60"/>
        <end position="80"/>
    </location>
</feature>
<dbReference type="OrthoDB" id="8120565at2759"/>
<keyword evidence="4" id="KW-0762">Sugar transport</keyword>
<reference evidence="10" key="1">
    <citation type="submission" date="2021-04" db="EMBL/GenBank/DDBJ databases">
        <authorList>
            <person name="Tunstrom K."/>
        </authorList>
    </citation>
    <scope>NUCLEOTIDE SEQUENCE</scope>
</reference>
<keyword evidence="3" id="KW-1003">Cell membrane</keyword>
<evidence type="ECO:0000256" key="2">
    <source>
        <dbReference type="ARBA" id="ARBA00022448"/>
    </source>
</evidence>
<evidence type="ECO:0000256" key="8">
    <source>
        <dbReference type="SAM" id="Phobius"/>
    </source>
</evidence>
<keyword evidence="5 8" id="KW-0812">Transmembrane</keyword>
<evidence type="ECO:0000256" key="1">
    <source>
        <dbReference type="ARBA" id="ARBA00004651"/>
    </source>
</evidence>
<dbReference type="PANTHER" id="PTHR48021:SF33">
    <property type="entry name" value="AT22075P-RELATED"/>
    <property type="match status" value="1"/>
</dbReference>
<sequence>MKNEKVKPSAFLVQGLSTLAIAYLTTLTGFIYAWPSYTLEMFMSNATVLSAPMTPMETSLLGSLTNVGGLVATPFCGYAVNKFGRKYAAIMYGLPYVLSWAVISITRSPTLVIAAVGLAGFGAAGQAVSSVYISEICQDSIRGGLTSTTVSGYFVGLLISYAIGGYLTYYQVAYVHMALSVLYMIMLTFLKESPVYLLLIGQEKDAARSIAFYRHAAVTSKEVEMEITKILLQMDPRIDKMLEGENDPSTKKGLIDKNDVKTEPRNESQWRFLMRSESSKRALVSVLIVMSLSILMGSIALQVYAEPLFKEAVPSMQPNLCSILLAVTYLIASLVSALLLDKLGRKSLMTITSIGSGVCNFLLGTQLQMHWGPHWLTAFLIYAYCFIYNLGVAIVPFVLTAEVFLPEVRGLCNSFSMACMWIMNFFTLVIFNPLVDLLGLGPIFYSFSIICMLGAMYSHFWLPETKGLPADAIQRLFLKNNKK</sequence>
<dbReference type="GO" id="GO:0022857">
    <property type="term" value="F:transmembrane transporter activity"/>
    <property type="evidence" value="ECO:0007669"/>
    <property type="project" value="InterPro"/>
</dbReference>
<name>A0A8S3Y9M5_PARAO</name>
<dbReference type="InterPro" id="IPR005828">
    <property type="entry name" value="MFS_sugar_transport-like"/>
</dbReference>
<gene>
    <name evidence="10" type="ORF">PAPOLLO_LOCUS26087</name>
</gene>
<proteinExistence type="predicted"/>
<dbReference type="EMBL" id="CAJQZP010001576">
    <property type="protein sequence ID" value="CAG5054939.1"/>
    <property type="molecule type" value="Genomic_DNA"/>
</dbReference>
<evidence type="ECO:0000256" key="4">
    <source>
        <dbReference type="ARBA" id="ARBA00022597"/>
    </source>
</evidence>
<feature type="transmembrane region" description="Helical" evidence="8">
    <location>
        <begin position="87"/>
        <end position="105"/>
    </location>
</feature>
<dbReference type="FunFam" id="1.20.1250.20:FF:000218">
    <property type="entry name" value="facilitated trehalose transporter Tret1"/>
    <property type="match status" value="1"/>
</dbReference>
<feature type="transmembrane region" description="Helical" evidence="8">
    <location>
        <begin position="443"/>
        <end position="462"/>
    </location>
</feature>
<organism evidence="10 11">
    <name type="scientific">Parnassius apollo</name>
    <name type="common">Apollo butterfly</name>
    <name type="synonym">Papilio apollo</name>
    <dbReference type="NCBI Taxonomy" id="110799"/>
    <lineage>
        <taxon>Eukaryota</taxon>
        <taxon>Metazoa</taxon>
        <taxon>Ecdysozoa</taxon>
        <taxon>Arthropoda</taxon>
        <taxon>Hexapoda</taxon>
        <taxon>Insecta</taxon>
        <taxon>Pterygota</taxon>
        <taxon>Neoptera</taxon>
        <taxon>Endopterygota</taxon>
        <taxon>Lepidoptera</taxon>
        <taxon>Glossata</taxon>
        <taxon>Ditrysia</taxon>
        <taxon>Papilionoidea</taxon>
        <taxon>Papilionidae</taxon>
        <taxon>Parnassiinae</taxon>
        <taxon>Parnassini</taxon>
        <taxon>Parnassius</taxon>
        <taxon>Parnassius</taxon>
    </lineage>
</organism>
<feature type="transmembrane region" description="Helical" evidence="8">
    <location>
        <begin position="111"/>
        <end position="133"/>
    </location>
</feature>
<dbReference type="InterPro" id="IPR020846">
    <property type="entry name" value="MFS_dom"/>
</dbReference>
<dbReference type="AlphaFoldDB" id="A0A8S3Y9M5"/>
<keyword evidence="11" id="KW-1185">Reference proteome</keyword>
<keyword evidence="2" id="KW-0813">Transport</keyword>
<evidence type="ECO:0000259" key="9">
    <source>
        <dbReference type="PROSITE" id="PS50850"/>
    </source>
</evidence>
<evidence type="ECO:0000313" key="11">
    <source>
        <dbReference type="Proteomes" id="UP000691718"/>
    </source>
</evidence>
<feature type="transmembrane region" description="Helical" evidence="8">
    <location>
        <begin position="379"/>
        <end position="399"/>
    </location>
</feature>
<evidence type="ECO:0000256" key="7">
    <source>
        <dbReference type="ARBA" id="ARBA00023136"/>
    </source>
</evidence>
<feature type="domain" description="Major facilitator superfamily (MFS) profile" evidence="9">
    <location>
        <begin position="10"/>
        <end position="466"/>
    </location>
</feature>
<dbReference type="Proteomes" id="UP000691718">
    <property type="component" value="Unassembled WGS sequence"/>
</dbReference>
<keyword evidence="6 8" id="KW-1133">Transmembrane helix</keyword>
<feature type="transmembrane region" description="Helical" evidence="8">
    <location>
        <begin position="347"/>
        <end position="367"/>
    </location>
</feature>
<dbReference type="GO" id="GO:0005886">
    <property type="term" value="C:plasma membrane"/>
    <property type="evidence" value="ECO:0007669"/>
    <property type="project" value="UniProtKB-SubCell"/>
</dbReference>
<feature type="transmembrane region" description="Helical" evidence="8">
    <location>
        <begin position="317"/>
        <end position="340"/>
    </location>
</feature>